<dbReference type="SUPFAM" id="SSF56925">
    <property type="entry name" value="OMPA-like"/>
    <property type="match status" value="1"/>
</dbReference>
<keyword evidence="1 2" id="KW-0732">Signal</keyword>
<accession>A0A2D1UAU6</accession>
<dbReference type="KEGG" id="pgs:CPT03_20860"/>
<dbReference type="InterPro" id="IPR027385">
    <property type="entry name" value="Beta-barrel_OMP"/>
</dbReference>
<proteinExistence type="predicted"/>
<gene>
    <name evidence="4" type="ORF">CPT03_20860</name>
</gene>
<dbReference type="Proteomes" id="UP000223749">
    <property type="component" value="Chromosome"/>
</dbReference>
<dbReference type="EMBL" id="CP024091">
    <property type="protein sequence ID" value="ATP58740.1"/>
    <property type="molecule type" value="Genomic_DNA"/>
</dbReference>
<feature type="chain" id="PRO_5013864222" description="Outer membrane protein beta-barrel domain-containing protein" evidence="2">
    <location>
        <begin position="21"/>
        <end position="327"/>
    </location>
</feature>
<evidence type="ECO:0000313" key="4">
    <source>
        <dbReference type="EMBL" id="ATP58740.1"/>
    </source>
</evidence>
<evidence type="ECO:0000256" key="1">
    <source>
        <dbReference type="ARBA" id="ARBA00022729"/>
    </source>
</evidence>
<dbReference type="OrthoDB" id="1322659at2"/>
<dbReference type="Gene3D" id="2.40.160.20">
    <property type="match status" value="1"/>
</dbReference>
<evidence type="ECO:0000259" key="3">
    <source>
        <dbReference type="Pfam" id="PF13505"/>
    </source>
</evidence>
<dbReference type="RefSeq" id="WP_099440634.1">
    <property type="nucleotide sequence ID" value="NZ_CP024091.1"/>
</dbReference>
<dbReference type="InterPro" id="IPR011250">
    <property type="entry name" value="OMP/PagP_B-barrel"/>
</dbReference>
<sequence length="327" mass="34788">MKNLILSVVLLAAASLSSSAQEKGFYIKPTGSYFMKVTPVEFPAINGQLARDKTTTITGTGASATTSTSETALTGSFGQGFRVGLVGGYQFNKIIGLEVGLNYFKSEEQDMLKQTVINNGTNVLSLHAVGQVRAFDIAPALVFRIPNTGKIQPYSKIGVIVPVGGYLQINTSVNDQTGQIAASQGTVSPPGTRTTLVLAREERINPRPTIGFQSALGFDYAIGNKISLFSEIEYRNVSVGGKDKELRKYNGTATVVVNATNTPAGSKQLTLGDQPIGDREVNYHKTINSTMNVKGQPNYDSGKPSDDLRSYINIGGLGLNVGVKIGI</sequence>
<dbReference type="Pfam" id="PF13505">
    <property type="entry name" value="OMP_b-brl"/>
    <property type="match status" value="1"/>
</dbReference>
<feature type="signal peptide" evidence="2">
    <location>
        <begin position="1"/>
        <end position="20"/>
    </location>
</feature>
<dbReference type="AlphaFoldDB" id="A0A2D1UAU6"/>
<evidence type="ECO:0000313" key="5">
    <source>
        <dbReference type="Proteomes" id="UP000223749"/>
    </source>
</evidence>
<keyword evidence="5" id="KW-1185">Reference proteome</keyword>
<feature type="domain" description="Outer membrane protein beta-barrel" evidence="3">
    <location>
        <begin position="8"/>
        <end position="253"/>
    </location>
</feature>
<name>A0A2D1UAU6_9SPHI</name>
<organism evidence="4 5">
    <name type="scientific">Pedobacter ginsengisoli</name>
    <dbReference type="NCBI Taxonomy" id="363852"/>
    <lineage>
        <taxon>Bacteria</taxon>
        <taxon>Pseudomonadati</taxon>
        <taxon>Bacteroidota</taxon>
        <taxon>Sphingobacteriia</taxon>
        <taxon>Sphingobacteriales</taxon>
        <taxon>Sphingobacteriaceae</taxon>
        <taxon>Pedobacter</taxon>
    </lineage>
</organism>
<reference evidence="4 5" key="1">
    <citation type="submission" date="2017-10" db="EMBL/GenBank/DDBJ databases">
        <title>Whole genome of Pedobacter ginsengisoli T01R-27 isolated from tomato rhizosphere.</title>
        <authorList>
            <person name="Weon H.-Y."/>
            <person name="Lee S.A."/>
            <person name="Sang M.K."/>
            <person name="Song J."/>
        </authorList>
    </citation>
    <scope>NUCLEOTIDE SEQUENCE [LARGE SCALE GENOMIC DNA]</scope>
    <source>
        <strain evidence="4 5">T01R-27</strain>
    </source>
</reference>
<protein>
    <recommendedName>
        <fullName evidence="3">Outer membrane protein beta-barrel domain-containing protein</fullName>
    </recommendedName>
</protein>
<evidence type="ECO:0000256" key="2">
    <source>
        <dbReference type="SAM" id="SignalP"/>
    </source>
</evidence>